<evidence type="ECO:0000256" key="3">
    <source>
        <dbReference type="SAM" id="MobiDB-lite"/>
    </source>
</evidence>
<dbReference type="EMBL" id="JAKVPY010000007">
    <property type="protein sequence ID" value="MCH4562918.1"/>
    <property type="molecule type" value="Genomic_DNA"/>
</dbReference>
<feature type="chain" id="PRO_5047174592" evidence="4">
    <location>
        <begin position="20"/>
        <end position="164"/>
    </location>
</feature>
<dbReference type="RefSeq" id="WP_110284318.1">
    <property type="nucleotide sequence ID" value="NZ_JAKVPY010000007.1"/>
</dbReference>
<dbReference type="PANTHER" id="PTHR38439:SF3">
    <property type="entry name" value="COPPER-RESISTANT CUPROPROTEIN COPI"/>
    <property type="match status" value="1"/>
</dbReference>
<dbReference type="InterPro" id="IPR050845">
    <property type="entry name" value="Cu-binding_ET"/>
</dbReference>
<proteinExistence type="predicted"/>
<dbReference type="SUPFAM" id="SSF49503">
    <property type="entry name" value="Cupredoxins"/>
    <property type="match status" value="1"/>
</dbReference>
<dbReference type="Pfam" id="PF00127">
    <property type="entry name" value="Copper-bind"/>
    <property type="match status" value="1"/>
</dbReference>
<evidence type="ECO:0000259" key="5">
    <source>
        <dbReference type="Pfam" id="PF00127"/>
    </source>
</evidence>
<keyword evidence="1" id="KW-0479">Metal-binding</keyword>
<keyword evidence="7" id="KW-1185">Reference proteome</keyword>
<name>A0ABS9RST9_9GAMM</name>
<evidence type="ECO:0000256" key="2">
    <source>
        <dbReference type="ARBA" id="ARBA00023008"/>
    </source>
</evidence>
<organism evidence="6 7">
    <name type="scientific">Halomonas flagellata</name>
    <dbReference type="NCBI Taxonomy" id="2920385"/>
    <lineage>
        <taxon>Bacteria</taxon>
        <taxon>Pseudomonadati</taxon>
        <taxon>Pseudomonadota</taxon>
        <taxon>Gammaproteobacteria</taxon>
        <taxon>Oceanospirillales</taxon>
        <taxon>Halomonadaceae</taxon>
        <taxon>Halomonas</taxon>
    </lineage>
</organism>
<protein>
    <submittedName>
        <fullName evidence="6">Plastocyanin/azurin family copper-binding protein</fullName>
    </submittedName>
</protein>
<feature type="region of interest" description="Disordered" evidence="3">
    <location>
        <begin position="95"/>
        <end position="118"/>
    </location>
</feature>
<sequence length="164" mass="17533">MRKRLLVMAFGMFSTAAMAAGEHAGQHAEQGDARVDRTISFEAGDMWFTPGKLDIEPGETVKFEIANTGNLEHEFVIGDAQAQEAHRKMMQEMGAAGHGGHGDHHGHDMAEGEHGGQMPSVTIAPGETTTLVWTAPAEVDSLEFACNLPGHYESGMSGMIDIQG</sequence>
<comment type="caution">
    <text evidence="6">The sequence shown here is derived from an EMBL/GenBank/DDBJ whole genome shotgun (WGS) entry which is preliminary data.</text>
</comment>
<dbReference type="Gene3D" id="2.60.40.420">
    <property type="entry name" value="Cupredoxins - blue copper proteins"/>
    <property type="match status" value="1"/>
</dbReference>
<feature type="compositionally biased region" description="Basic and acidic residues" evidence="3">
    <location>
        <begin position="100"/>
        <end position="114"/>
    </location>
</feature>
<evidence type="ECO:0000313" key="7">
    <source>
        <dbReference type="Proteomes" id="UP001202117"/>
    </source>
</evidence>
<dbReference type="Proteomes" id="UP001202117">
    <property type="component" value="Unassembled WGS sequence"/>
</dbReference>
<accession>A0ABS9RST9</accession>
<evidence type="ECO:0000256" key="1">
    <source>
        <dbReference type="ARBA" id="ARBA00022723"/>
    </source>
</evidence>
<keyword evidence="2" id="KW-0186">Copper</keyword>
<feature type="signal peptide" evidence="4">
    <location>
        <begin position="1"/>
        <end position="19"/>
    </location>
</feature>
<dbReference type="InterPro" id="IPR000923">
    <property type="entry name" value="BlueCu_1"/>
</dbReference>
<dbReference type="PANTHER" id="PTHR38439">
    <property type="entry name" value="AURACYANIN-B"/>
    <property type="match status" value="1"/>
</dbReference>
<reference evidence="6 7" key="1">
    <citation type="submission" date="2022-02" db="EMBL/GenBank/DDBJ databases">
        <title>Halomonas fukangensis sp. nov., a halophilic bacterium isolated from a bulk soil of Kalidium foliatum at Fukang.</title>
        <authorList>
            <person name="Huang Y."/>
        </authorList>
    </citation>
    <scope>NUCLEOTIDE SEQUENCE [LARGE SCALE GENOMIC DNA]</scope>
    <source>
        <strain evidence="6 7">EGI 63088</strain>
    </source>
</reference>
<evidence type="ECO:0000256" key="4">
    <source>
        <dbReference type="SAM" id="SignalP"/>
    </source>
</evidence>
<keyword evidence="4" id="KW-0732">Signal</keyword>
<gene>
    <name evidence="6" type="ORF">MKP05_07225</name>
</gene>
<feature type="domain" description="Blue (type 1) copper" evidence="5">
    <location>
        <begin position="39"/>
        <end position="162"/>
    </location>
</feature>
<dbReference type="InterPro" id="IPR008972">
    <property type="entry name" value="Cupredoxin"/>
</dbReference>
<evidence type="ECO:0000313" key="6">
    <source>
        <dbReference type="EMBL" id="MCH4562918.1"/>
    </source>
</evidence>